<evidence type="ECO:0000256" key="3">
    <source>
        <dbReference type="ARBA" id="ARBA00023163"/>
    </source>
</evidence>
<evidence type="ECO:0000313" key="7">
    <source>
        <dbReference type="Proteomes" id="UP000002358"/>
    </source>
</evidence>
<name>A0A7M7T9J2_NASVI</name>
<evidence type="ECO:0000256" key="2">
    <source>
        <dbReference type="ARBA" id="ARBA00023015"/>
    </source>
</evidence>
<dbReference type="GO" id="GO:0005634">
    <property type="term" value="C:nucleus"/>
    <property type="evidence" value="ECO:0007669"/>
    <property type="project" value="UniProtKB-SubCell"/>
</dbReference>
<dbReference type="RefSeq" id="XP_031784818.1">
    <property type="nucleotide sequence ID" value="XM_031928958.1"/>
</dbReference>
<accession>A0A7M7T9J2</accession>
<organism evidence="6 7">
    <name type="scientific">Nasonia vitripennis</name>
    <name type="common">Parasitic wasp</name>
    <dbReference type="NCBI Taxonomy" id="7425"/>
    <lineage>
        <taxon>Eukaryota</taxon>
        <taxon>Metazoa</taxon>
        <taxon>Ecdysozoa</taxon>
        <taxon>Arthropoda</taxon>
        <taxon>Hexapoda</taxon>
        <taxon>Insecta</taxon>
        <taxon>Pterygota</taxon>
        <taxon>Neoptera</taxon>
        <taxon>Endopterygota</taxon>
        <taxon>Hymenoptera</taxon>
        <taxon>Apocrita</taxon>
        <taxon>Proctotrupomorpha</taxon>
        <taxon>Chalcidoidea</taxon>
        <taxon>Pteromalidae</taxon>
        <taxon>Pteromalinae</taxon>
        <taxon>Nasonia</taxon>
    </lineage>
</organism>
<feature type="compositionally biased region" description="Pro residues" evidence="5">
    <location>
        <begin position="118"/>
        <end position="128"/>
    </location>
</feature>
<dbReference type="GeneID" id="100119509"/>
<dbReference type="KEGG" id="nvi:100119509"/>
<evidence type="ECO:0000256" key="5">
    <source>
        <dbReference type="SAM" id="MobiDB-lite"/>
    </source>
</evidence>
<dbReference type="InterPro" id="IPR011520">
    <property type="entry name" value="Vg_fam"/>
</dbReference>
<evidence type="ECO:0000313" key="6">
    <source>
        <dbReference type="EnsemblMetazoa" id="XP_031784818"/>
    </source>
</evidence>
<dbReference type="AlphaFoldDB" id="A0A7M7T9J2"/>
<dbReference type="EnsemblMetazoa" id="XM_031928958">
    <property type="protein sequence ID" value="XP_031784818"/>
    <property type="gene ID" value="LOC100119509"/>
</dbReference>
<feature type="compositionally biased region" description="Low complexity" evidence="5">
    <location>
        <begin position="98"/>
        <end position="117"/>
    </location>
</feature>
<evidence type="ECO:0000256" key="1">
    <source>
        <dbReference type="ARBA" id="ARBA00004123"/>
    </source>
</evidence>
<evidence type="ECO:0000256" key="4">
    <source>
        <dbReference type="ARBA" id="ARBA00023242"/>
    </source>
</evidence>
<dbReference type="PANTHER" id="PTHR15950:SF15">
    <property type="entry name" value="PROTEIN VESTIGIAL"/>
    <property type="match status" value="1"/>
</dbReference>
<feature type="region of interest" description="Disordered" evidence="5">
    <location>
        <begin position="98"/>
        <end position="165"/>
    </location>
</feature>
<dbReference type="PANTHER" id="PTHR15950">
    <property type="entry name" value="TRANSCRIPTION COFACTOR VESTIGIAL-LIKE PROTEIN"/>
    <property type="match status" value="1"/>
</dbReference>
<keyword evidence="7" id="KW-1185">Reference proteome</keyword>
<keyword evidence="4" id="KW-0539">Nucleus</keyword>
<feature type="region of interest" description="Disordered" evidence="5">
    <location>
        <begin position="21"/>
        <end position="58"/>
    </location>
</feature>
<reference evidence="6" key="1">
    <citation type="submission" date="2021-01" db="UniProtKB">
        <authorList>
            <consortium name="EnsemblMetazoa"/>
        </authorList>
    </citation>
    <scope>IDENTIFICATION</scope>
</reference>
<keyword evidence="3" id="KW-0804">Transcription</keyword>
<dbReference type="InParanoid" id="A0A7M7T9J2"/>
<dbReference type="Pfam" id="PF07545">
    <property type="entry name" value="Vg_Tdu"/>
    <property type="match status" value="1"/>
</dbReference>
<proteinExistence type="predicted"/>
<keyword evidence="2" id="KW-0805">Transcription regulation</keyword>
<comment type="subcellular location">
    <subcellularLocation>
        <location evidence="1">Nucleus</location>
    </subcellularLocation>
</comment>
<evidence type="ECO:0008006" key="8">
    <source>
        <dbReference type="Google" id="ProtNLM"/>
    </source>
</evidence>
<dbReference type="Proteomes" id="UP000002358">
    <property type="component" value="Chromosome 4"/>
</dbReference>
<sequence length="319" mass="34453">MSCSEVMYQYYPYLYQRPPPPHPHAAPHPSVAHAGNPHTAHHSPARPAPFQPFSTATPTHQYDRINVNQRSLETAGLELCGGGGSAAAGGGGATVAAATGVPQGQSSSAGSIGSAPSPASPRPAPQHRPPLTTSSQSSRNLDDDRSTDAVGPNTATDDSDDSESRAQYVSANCVVFTHYRGDAATEVEEHFQRALAQDKPKDNNNPMITRNFPASFWKSHHEVYEYTDPWHSHYSQYHPRAVHEYHHHHNMAAASYNSLLLNRSLGHPSSHPGVPHHAHTAASYKDWTSATPSQSLVDASSAPPYPHGPYAPLSSDYWT</sequence>
<dbReference type="GO" id="GO:0006355">
    <property type="term" value="P:regulation of DNA-templated transcription"/>
    <property type="evidence" value="ECO:0007669"/>
    <property type="project" value="InterPro"/>
</dbReference>
<protein>
    <recommendedName>
        <fullName evidence="8">Vestigial</fullName>
    </recommendedName>
</protein>